<dbReference type="EMBL" id="OU503057">
    <property type="protein sequence ID" value="CAI9786662.1"/>
    <property type="molecule type" value="Genomic_DNA"/>
</dbReference>
<sequence>MAEGLEGQKMEERSIPVLTVLKNNTILKNIYLLENPPSISSSLQEFGMEESEMEGTLVIGRHPDCNITLEHPSISRFHLRIHVKPSSRSLSVTDLFSGHGTWISGKRIDPGMRVKLNEGDRMQLGGSIRVYKLHWVPLSCASDLDYPIVPQMDASDRVEETGEEKHQDEDGSCCEKYQMHSLDDQLDGLKLLFSDENLILTVEKMSPLVHSVPEVTNNSFLDKEEVETESSFAVDHEQGEKSSTVKSVERLSSSIWSRRVNLTPFRFKLAGTRKRL</sequence>
<dbReference type="PANTHER" id="PTHR22593:SF8">
    <property type="entry name" value="FHA DOMAIN-CONTAINING PROTEIN PS1"/>
    <property type="match status" value="1"/>
</dbReference>
<dbReference type="InterPro" id="IPR008984">
    <property type="entry name" value="SMAD_FHA_dom_sf"/>
</dbReference>
<feature type="domain" description="FHA" evidence="1">
    <location>
        <begin position="56"/>
        <end position="108"/>
    </location>
</feature>
<dbReference type="Gene3D" id="2.60.200.20">
    <property type="match status" value="1"/>
</dbReference>
<dbReference type="AlphaFoldDB" id="A0AAD2AEF6"/>
<gene>
    <name evidence="2" type="ORF">FPE_LOCUS34092</name>
</gene>
<reference evidence="2" key="1">
    <citation type="submission" date="2023-05" db="EMBL/GenBank/DDBJ databases">
        <authorList>
            <person name="Huff M."/>
        </authorList>
    </citation>
    <scope>NUCLEOTIDE SEQUENCE</scope>
</reference>
<dbReference type="PANTHER" id="PTHR22593">
    <property type="entry name" value="TRANSMEMBRANE PROTEIN 18"/>
    <property type="match status" value="1"/>
</dbReference>
<dbReference type="SMART" id="SM00240">
    <property type="entry name" value="FHA"/>
    <property type="match status" value="1"/>
</dbReference>
<dbReference type="Proteomes" id="UP000834106">
    <property type="component" value="Chromosome 22"/>
</dbReference>
<protein>
    <recommendedName>
        <fullName evidence="1">FHA domain-containing protein</fullName>
    </recommendedName>
</protein>
<organism evidence="2 3">
    <name type="scientific">Fraxinus pennsylvanica</name>
    <dbReference type="NCBI Taxonomy" id="56036"/>
    <lineage>
        <taxon>Eukaryota</taxon>
        <taxon>Viridiplantae</taxon>
        <taxon>Streptophyta</taxon>
        <taxon>Embryophyta</taxon>
        <taxon>Tracheophyta</taxon>
        <taxon>Spermatophyta</taxon>
        <taxon>Magnoliopsida</taxon>
        <taxon>eudicotyledons</taxon>
        <taxon>Gunneridae</taxon>
        <taxon>Pentapetalae</taxon>
        <taxon>asterids</taxon>
        <taxon>lamiids</taxon>
        <taxon>Lamiales</taxon>
        <taxon>Oleaceae</taxon>
        <taxon>Oleeae</taxon>
        <taxon>Fraxinus</taxon>
    </lineage>
</organism>
<accession>A0AAD2AEF6</accession>
<dbReference type="SUPFAM" id="SSF49879">
    <property type="entry name" value="SMAD/FHA domain"/>
    <property type="match status" value="1"/>
</dbReference>
<dbReference type="GO" id="GO:0031965">
    <property type="term" value="C:nuclear membrane"/>
    <property type="evidence" value="ECO:0007669"/>
    <property type="project" value="TreeGrafter"/>
</dbReference>
<evidence type="ECO:0000259" key="1">
    <source>
        <dbReference type="SMART" id="SM00240"/>
    </source>
</evidence>
<name>A0AAD2AEF6_9LAMI</name>
<evidence type="ECO:0000313" key="3">
    <source>
        <dbReference type="Proteomes" id="UP000834106"/>
    </source>
</evidence>
<dbReference type="InterPro" id="IPR000253">
    <property type="entry name" value="FHA_dom"/>
</dbReference>
<proteinExistence type="predicted"/>
<dbReference type="Pfam" id="PF00498">
    <property type="entry name" value="FHA"/>
    <property type="match status" value="1"/>
</dbReference>
<evidence type="ECO:0000313" key="2">
    <source>
        <dbReference type="EMBL" id="CAI9786662.1"/>
    </source>
</evidence>
<keyword evidence="3" id="KW-1185">Reference proteome</keyword>